<proteinExistence type="predicted"/>
<keyword evidence="2" id="KW-1185">Reference proteome</keyword>
<sequence>MRIGVYGYTDKRPVIYSLIKALQATGDVAVISSNRHYKRLLEFGETQGHMANVMIVVSDATPDEIFEEVGYTADDFEHVIFDIQETIPDHLDLTIHVKSYAPSEEEQSFLELLGEHRTIKLAYDGKREKGSIHVIPSALIWKAVELIETCQVLHPIPSKELNQGLALMLAPYLKMKPKMAYSLLTRRWGR</sequence>
<evidence type="ECO:0000313" key="2">
    <source>
        <dbReference type="Proteomes" id="UP000310636"/>
    </source>
</evidence>
<dbReference type="AlphaFoldDB" id="A0A4S4BJD3"/>
<organism evidence="1 2">
    <name type="scientific">Cohnella fermenti</name>
    <dbReference type="NCBI Taxonomy" id="2565925"/>
    <lineage>
        <taxon>Bacteria</taxon>
        <taxon>Bacillati</taxon>
        <taxon>Bacillota</taxon>
        <taxon>Bacilli</taxon>
        <taxon>Bacillales</taxon>
        <taxon>Paenibacillaceae</taxon>
        <taxon>Cohnella</taxon>
    </lineage>
</organism>
<accession>A0A4S4BJD3</accession>
<dbReference type="EMBL" id="SSOB01000038">
    <property type="protein sequence ID" value="THF74755.1"/>
    <property type="molecule type" value="Genomic_DNA"/>
</dbReference>
<evidence type="ECO:0000313" key="1">
    <source>
        <dbReference type="EMBL" id="THF74755.1"/>
    </source>
</evidence>
<gene>
    <name evidence="1" type="ORF">E6C55_24415</name>
</gene>
<reference evidence="1 2" key="1">
    <citation type="submission" date="2019-04" db="EMBL/GenBank/DDBJ databases">
        <title>Cohnella sp. nov. isolated from preserved vegetables.</title>
        <authorList>
            <person name="Lin S.-Y."/>
            <person name="Hung M.-H."/>
            <person name="Young C.-C."/>
        </authorList>
    </citation>
    <scope>NUCLEOTIDE SEQUENCE [LARGE SCALE GENOMIC DNA]</scope>
    <source>
        <strain evidence="1 2">CC-MHH1044</strain>
    </source>
</reference>
<protein>
    <submittedName>
        <fullName evidence="1">Uncharacterized protein</fullName>
    </submittedName>
</protein>
<name>A0A4S4BJD3_9BACL</name>
<dbReference type="OrthoDB" id="2595428at2"/>
<dbReference type="RefSeq" id="WP_136372443.1">
    <property type="nucleotide sequence ID" value="NZ_SSOB01000038.1"/>
</dbReference>
<dbReference type="Proteomes" id="UP000310636">
    <property type="component" value="Unassembled WGS sequence"/>
</dbReference>
<comment type="caution">
    <text evidence="1">The sequence shown here is derived from an EMBL/GenBank/DDBJ whole genome shotgun (WGS) entry which is preliminary data.</text>
</comment>